<reference evidence="2 3" key="1">
    <citation type="journal article" date="2016" name="Nat. Commun.">
        <title>Thousands of microbial genomes shed light on interconnected biogeochemical processes in an aquifer system.</title>
        <authorList>
            <person name="Anantharaman K."/>
            <person name="Brown C.T."/>
            <person name="Hug L.A."/>
            <person name="Sharon I."/>
            <person name="Castelle C.J."/>
            <person name="Probst A.J."/>
            <person name="Thomas B.C."/>
            <person name="Singh A."/>
            <person name="Wilkins M.J."/>
            <person name="Karaoz U."/>
            <person name="Brodie E.L."/>
            <person name="Williams K.H."/>
            <person name="Hubbard S.S."/>
            <person name="Banfield J.F."/>
        </authorList>
    </citation>
    <scope>NUCLEOTIDE SEQUENCE [LARGE SCALE GENOMIC DNA]</scope>
</reference>
<dbReference type="Proteomes" id="UP000177126">
    <property type="component" value="Unassembled WGS sequence"/>
</dbReference>
<protein>
    <submittedName>
        <fullName evidence="2">Uncharacterized protein</fullName>
    </submittedName>
</protein>
<feature type="transmembrane region" description="Helical" evidence="1">
    <location>
        <begin position="12"/>
        <end position="32"/>
    </location>
</feature>
<evidence type="ECO:0000256" key="1">
    <source>
        <dbReference type="SAM" id="Phobius"/>
    </source>
</evidence>
<dbReference type="EMBL" id="MHNF01000001">
    <property type="protein sequence ID" value="OGZ42400.1"/>
    <property type="molecule type" value="Genomic_DNA"/>
</dbReference>
<keyword evidence="1" id="KW-0472">Membrane</keyword>
<keyword evidence="1" id="KW-1133">Transmembrane helix</keyword>
<name>A0A1G2FXQ9_9BACT</name>
<accession>A0A1G2FXQ9</accession>
<evidence type="ECO:0000313" key="2">
    <source>
        <dbReference type="EMBL" id="OGZ42400.1"/>
    </source>
</evidence>
<feature type="transmembrane region" description="Helical" evidence="1">
    <location>
        <begin position="38"/>
        <end position="61"/>
    </location>
</feature>
<comment type="caution">
    <text evidence="2">The sequence shown here is derived from an EMBL/GenBank/DDBJ whole genome shotgun (WGS) entry which is preliminary data.</text>
</comment>
<proteinExistence type="predicted"/>
<gene>
    <name evidence="2" type="ORF">A3B04_00560</name>
</gene>
<sequence length="173" mass="20018">MKNFLKENWFKIRIVIAILLIGTLFFYFYSLNAIFSNIVFQTVLSGTLVFVAGQMIQLFILEKVYKYRETLGRIDNRLKFYYKIIKNPGNEAHAPERLQASSQELLQLSSDLESCRKQLIFRSKQTDKNVSQASNLLFDLHIGVFGKSTSMSDQNLKNLEEIRKLLNIPKLSG</sequence>
<organism evidence="2 3">
    <name type="scientific">Candidatus Portnoybacteria bacterium RIFCSPLOWO2_02_FULL_39_11</name>
    <dbReference type="NCBI Taxonomy" id="1802001"/>
    <lineage>
        <taxon>Bacteria</taxon>
        <taxon>Candidatus Portnoyibacteriota</taxon>
    </lineage>
</organism>
<keyword evidence="1" id="KW-0812">Transmembrane</keyword>
<evidence type="ECO:0000313" key="3">
    <source>
        <dbReference type="Proteomes" id="UP000177126"/>
    </source>
</evidence>
<dbReference type="AlphaFoldDB" id="A0A1G2FXQ9"/>